<dbReference type="PROSITE" id="PS00455">
    <property type="entry name" value="AMP_BINDING"/>
    <property type="match status" value="1"/>
</dbReference>
<evidence type="ECO:0000313" key="19">
    <source>
        <dbReference type="Proteomes" id="UP000029708"/>
    </source>
</evidence>
<dbReference type="STRING" id="1543381.LF63_0108615"/>
<dbReference type="PANTHER" id="PTHR43767">
    <property type="entry name" value="LONG-CHAIN-FATTY-ACID--COA LIGASE"/>
    <property type="match status" value="1"/>
</dbReference>
<dbReference type="HOGENOM" id="CLU_000022_59_9_6"/>
<name>A0A099CWI4_9GAMM</name>
<dbReference type="GO" id="GO:0016020">
    <property type="term" value="C:membrane"/>
    <property type="evidence" value="ECO:0007669"/>
    <property type="project" value="UniProtKB-SubCell"/>
</dbReference>
<evidence type="ECO:0000256" key="4">
    <source>
        <dbReference type="ARBA" id="ARBA00006432"/>
    </source>
</evidence>
<keyword evidence="19" id="KW-1185">Reference proteome</keyword>
<comment type="subcellular location">
    <subcellularLocation>
        <location evidence="2">Membrane</location>
        <topology evidence="2">Peripheral membrane protein</topology>
    </subcellularLocation>
</comment>
<sequence>MSEQRPWLAHYPAGVPETIDVQLYTSVVAVIEEAFERFRHRPAFTNFGRELSYGDIDRLSAQFAAYLQNDLGLGKGDRIAIMLPNVLQYPIALFGALRAGLTVVNTNPMYTARELKHQLEDSGAAAIVVLDNFAATLQKVVAETEIKHVVTTGIGDMLGLAKGALINFVLKHVKKMVPDYHIDGAVRFRDALSRGGDGRFDRVELAHDDLAFLQYTGGTTGVAKGAMLSHGNMIANMLQASAWIGDQATPGEEVIITALPLYHIFSLTANGLVFMRLGGLNVLITNPRDMPGFVKELGKVHFTALTGVNTLFNGLLNTPGFGDLDFSRLHLTLGGGMAVQRAVAERWKKVTGCTLAEAYGLTETSPAVCINPLDLAEYNGSIGLPIPSTDVQIWSDEGERLPFNEVGELMVKGPQVMQGYWQRPQETAKVVEPSGWLHTGDIAKMDENGYVYIVDRKKDMILVSGFNVYPNEVEDVVMDHPGVAEVAAVGVPDEHSGEVVKLFVVKKDPNLTEEALKQFCHDELTGYKRPKFIEFRDELPKSNVGKILRRELRESQPAS</sequence>
<dbReference type="AlphaFoldDB" id="A0A099CWI4"/>
<dbReference type="EMBL" id="JROI01000010">
    <property type="protein sequence ID" value="KGI78353.1"/>
    <property type="molecule type" value="Genomic_DNA"/>
</dbReference>
<keyword evidence="9" id="KW-0460">Magnesium</keyword>
<dbReference type="EC" id="6.2.1.3" evidence="12"/>
<dbReference type="Gene3D" id="3.30.300.30">
    <property type="match status" value="1"/>
</dbReference>
<keyword evidence="5 17" id="KW-0436">Ligase</keyword>
<protein>
    <recommendedName>
        <fullName evidence="13">Long-chain-fatty-acid--CoA ligase</fullName>
        <ecNumber evidence="12">6.2.1.3</ecNumber>
    </recommendedName>
    <alternativeName>
        <fullName evidence="14">Long-chain acyl-CoA synthetase</fullName>
    </alternativeName>
</protein>
<keyword evidence="7" id="KW-0276">Fatty acid metabolism</keyword>
<comment type="cofactor">
    <cofactor evidence="1">
        <name>Mg(2+)</name>
        <dbReference type="ChEBI" id="CHEBI:18420"/>
    </cofactor>
</comment>
<keyword evidence="11" id="KW-0472">Membrane</keyword>
<dbReference type="Pfam" id="PF13193">
    <property type="entry name" value="AMP-binding_C"/>
    <property type="match status" value="1"/>
</dbReference>
<dbReference type="SUPFAM" id="SSF56801">
    <property type="entry name" value="Acetyl-CoA synthetase-like"/>
    <property type="match status" value="1"/>
</dbReference>
<evidence type="ECO:0000313" key="18">
    <source>
        <dbReference type="EMBL" id="MBB6183145.1"/>
    </source>
</evidence>
<dbReference type="InterPro" id="IPR025110">
    <property type="entry name" value="AMP-bd_C"/>
</dbReference>
<evidence type="ECO:0000259" key="15">
    <source>
        <dbReference type="Pfam" id="PF00501"/>
    </source>
</evidence>
<dbReference type="Gene3D" id="3.40.50.980">
    <property type="match status" value="2"/>
</dbReference>
<evidence type="ECO:0000256" key="10">
    <source>
        <dbReference type="ARBA" id="ARBA00023098"/>
    </source>
</evidence>
<proteinExistence type="inferred from homology"/>
<dbReference type="Proteomes" id="UP000560000">
    <property type="component" value="Unassembled WGS sequence"/>
</dbReference>
<evidence type="ECO:0000256" key="1">
    <source>
        <dbReference type="ARBA" id="ARBA00001946"/>
    </source>
</evidence>
<evidence type="ECO:0000256" key="12">
    <source>
        <dbReference type="ARBA" id="ARBA00026121"/>
    </source>
</evidence>
<dbReference type="InterPro" id="IPR000873">
    <property type="entry name" value="AMP-dep_synth/lig_dom"/>
</dbReference>
<reference evidence="17 19" key="1">
    <citation type="submission" date="2014-09" db="EMBL/GenBank/DDBJ databases">
        <title>Xanthomonadaceae 3.5X direct submission.</title>
        <authorList>
            <person name="Fang T."/>
            <person name="Wang H."/>
        </authorList>
    </citation>
    <scope>NUCLEOTIDE SEQUENCE [LARGE SCALE GENOMIC DNA]</scope>
    <source>
        <strain evidence="17 19">3.5X</strain>
    </source>
</reference>
<evidence type="ECO:0000256" key="2">
    <source>
        <dbReference type="ARBA" id="ARBA00004170"/>
    </source>
</evidence>
<evidence type="ECO:0000256" key="3">
    <source>
        <dbReference type="ARBA" id="ARBA00005005"/>
    </source>
</evidence>
<keyword evidence="8" id="KW-0067">ATP-binding</keyword>
<dbReference type="InterPro" id="IPR050237">
    <property type="entry name" value="ATP-dep_AMP-bd_enzyme"/>
</dbReference>
<evidence type="ECO:0000313" key="17">
    <source>
        <dbReference type="EMBL" id="KGI78353.1"/>
    </source>
</evidence>
<reference evidence="18 20" key="2">
    <citation type="submission" date="2020-08" db="EMBL/GenBank/DDBJ databases">
        <title>Genomic Encyclopedia of Type Strains, Phase IV (KMG-IV): sequencing the most valuable type-strain genomes for metagenomic binning, comparative biology and taxonomic classification.</title>
        <authorList>
            <person name="Goeker M."/>
        </authorList>
    </citation>
    <scope>NUCLEOTIDE SEQUENCE [LARGE SCALE GENOMIC DNA]</scope>
    <source>
        <strain evidence="18 20">DSM 107085</strain>
    </source>
</reference>
<dbReference type="Pfam" id="PF00501">
    <property type="entry name" value="AMP-binding"/>
    <property type="match status" value="1"/>
</dbReference>
<dbReference type="OrthoDB" id="9803968at2"/>
<accession>A0A099CWI4</accession>
<evidence type="ECO:0000256" key="11">
    <source>
        <dbReference type="ARBA" id="ARBA00023136"/>
    </source>
</evidence>
<dbReference type="InterPro" id="IPR020845">
    <property type="entry name" value="AMP-binding_CS"/>
</dbReference>
<feature type="domain" description="AMP-dependent synthetase/ligase" evidence="15">
    <location>
        <begin position="32"/>
        <end position="421"/>
    </location>
</feature>
<dbReference type="FunFam" id="3.30.300.30:FF:000006">
    <property type="entry name" value="Long-chain-fatty-acid--CoA ligase FadD"/>
    <property type="match status" value="1"/>
</dbReference>
<evidence type="ECO:0000256" key="7">
    <source>
        <dbReference type="ARBA" id="ARBA00022832"/>
    </source>
</evidence>
<dbReference type="RefSeq" id="WP_043103506.1">
    <property type="nucleotide sequence ID" value="NZ_JACHET010000001.1"/>
</dbReference>
<dbReference type="InterPro" id="IPR045851">
    <property type="entry name" value="AMP-bd_C_sf"/>
</dbReference>
<feature type="domain" description="AMP-binding enzyme C-terminal" evidence="16">
    <location>
        <begin position="472"/>
        <end position="546"/>
    </location>
</feature>
<comment type="pathway">
    <text evidence="3">Lipid metabolism; fatty acid beta-oxidation.</text>
</comment>
<comment type="caution">
    <text evidence="17">The sequence shown here is derived from an EMBL/GenBank/DDBJ whole genome shotgun (WGS) entry which is preliminary data.</text>
</comment>
<evidence type="ECO:0000313" key="20">
    <source>
        <dbReference type="Proteomes" id="UP000560000"/>
    </source>
</evidence>
<keyword evidence="10" id="KW-0443">Lipid metabolism</keyword>
<dbReference type="FunFam" id="3.40.50.12780:FF:000003">
    <property type="entry name" value="Long-chain-fatty-acid--CoA ligase FadD"/>
    <property type="match status" value="1"/>
</dbReference>
<evidence type="ECO:0000256" key="8">
    <source>
        <dbReference type="ARBA" id="ARBA00022840"/>
    </source>
</evidence>
<dbReference type="CDD" id="cd05936">
    <property type="entry name" value="FC-FACS_FadD_like"/>
    <property type="match status" value="1"/>
</dbReference>
<dbReference type="PANTHER" id="PTHR43767:SF8">
    <property type="entry name" value="LONG-CHAIN-FATTY-ACID--COA LIGASE"/>
    <property type="match status" value="1"/>
</dbReference>
<evidence type="ECO:0000256" key="13">
    <source>
        <dbReference type="ARBA" id="ARBA00039545"/>
    </source>
</evidence>
<dbReference type="GO" id="GO:0004467">
    <property type="term" value="F:long-chain fatty acid-CoA ligase activity"/>
    <property type="evidence" value="ECO:0007669"/>
    <property type="project" value="UniProtKB-EC"/>
</dbReference>
<comment type="similarity">
    <text evidence="4">Belongs to the ATP-dependent AMP-binding enzyme family.</text>
</comment>
<evidence type="ECO:0000256" key="6">
    <source>
        <dbReference type="ARBA" id="ARBA00022741"/>
    </source>
</evidence>
<evidence type="ECO:0000256" key="5">
    <source>
        <dbReference type="ARBA" id="ARBA00022598"/>
    </source>
</evidence>
<evidence type="ECO:0000259" key="16">
    <source>
        <dbReference type="Pfam" id="PF13193"/>
    </source>
</evidence>
<dbReference type="GO" id="GO:0005524">
    <property type="term" value="F:ATP binding"/>
    <property type="evidence" value="ECO:0007669"/>
    <property type="project" value="UniProtKB-KW"/>
</dbReference>
<dbReference type="Gene3D" id="2.30.38.10">
    <property type="entry name" value="Luciferase, Domain 3"/>
    <property type="match status" value="1"/>
</dbReference>
<keyword evidence="6" id="KW-0547">Nucleotide-binding</keyword>
<dbReference type="EMBL" id="JACHET010000001">
    <property type="protein sequence ID" value="MBB6183145.1"/>
    <property type="molecule type" value="Genomic_DNA"/>
</dbReference>
<dbReference type="Proteomes" id="UP000029708">
    <property type="component" value="Unassembled WGS sequence"/>
</dbReference>
<organism evidence="17 19">
    <name type="scientific">Oleiagrimonas soli</name>
    <dbReference type="NCBI Taxonomy" id="1543381"/>
    <lineage>
        <taxon>Bacteria</taxon>
        <taxon>Pseudomonadati</taxon>
        <taxon>Pseudomonadota</taxon>
        <taxon>Gammaproteobacteria</taxon>
        <taxon>Lysobacterales</taxon>
        <taxon>Rhodanobacteraceae</taxon>
        <taxon>Oleiagrimonas</taxon>
    </lineage>
</organism>
<gene>
    <name evidence="18" type="ORF">HNQ86_000490</name>
    <name evidence="17" type="ORF">LF63_0108615</name>
</gene>
<evidence type="ECO:0000256" key="9">
    <source>
        <dbReference type="ARBA" id="ARBA00022842"/>
    </source>
</evidence>
<evidence type="ECO:0000256" key="14">
    <source>
        <dbReference type="ARBA" id="ARBA00042773"/>
    </source>
</evidence>